<reference evidence="8 9" key="1">
    <citation type="submission" date="2011-10" db="EMBL/GenBank/DDBJ databases">
        <authorList>
            <person name="Genoscope - CEA"/>
        </authorList>
    </citation>
    <scope>NUCLEOTIDE SEQUENCE [LARGE SCALE GENOMIC DNA]</scope>
    <source>
        <strain evidence="8 9">RCC 1105</strain>
    </source>
</reference>
<feature type="region of interest" description="Disordered" evidence="6">
    <location>
        <begin position="1"/>
        <end position="62"/>
    </location>
</feature>
<dbReference type="PROSITE" id="PS51790">
    <property type="entry name" value="MSRB"/>
    <property type="match status" value="1"/>
</dbReference>
<evidence type="ECO:0000313" key="8">
    <source>
        <dbReference type="EMBL" id="CCO19889.1"/>
    </source>
</evidence>
<evidence type="ECO:0000256" key="4">
    <source>
        <dbReference type="ARBA" id="ARBA00023002"/>
    </source>
</evidence>
<keyword evidence="9" id="KW-1185">Reference proteome</keyword>
<evidence type="ECO:0000256" key="1">
    <source>
        <dbReference type="ARBA" id="ARBA00007174"/>
    </source>
</evidence>
<dbReference type="STRING" id="41875.K8EPN3"/>
<dbReference type="SUPFAM" id="SSF51316">
    <property type="entry name" value="Mss4-like"/>
    <property type="match status" value="1"/>
</dbReference>
<evidence type="ECO:0000259" key="7">
    <source>
        <dbReference type="PROSITE" id="PS51790"/>
    </source>
</evidence>
<comment type="cofactor">
    <cofactor evidence="5">
        <name>Zn(2+)</name>
        <dbReference type="ChEBI" id="CHEBI:29105"/>
    </cofactor>
    <text evidence="5">Binds 1 zinc ion per subunit.</text>
</comment>
<dbReference type="NCBIfam" id="TIGR00357">
    <property type="entry name" value="peptide-methionine (R)-S-oxide reductase MsrB"/>
    <property type="match status" value="1"/>
</dbReference>
<proteinExistence type="inferred from homology"/>
<evidence type="ECO:0000256" key="6">
    <source>
        <dbReference type="SAM" id="MobiDB-lite"/>
    </source>
</evidence>
<feature type="compositionally biased region" description="Polar residues" evidence="6">
    <location>
        <begin position="38"/>
        <end position="54"/>
    </location>
</feature>
<protein>
    <recommendedName>
        <fullName evidence="5">Peptide-methionine (R)-S-oxide reductase</fullName>
        <ecNumber evidence="5">1.8.4.12</ecNumber>
    </recommendedName>
</protein>
<gene>
    <name evidence="8" type="ordered locus">Bathy15g01100</name>
</gene>
<dbReference type="GeneID" id="19011551"/>
<dbReference type="PANTHER" id="PTHR46081:SF8">
    <property type="entry name" value="PEPTIDE METHIONINE SULFOXIDE REDUCTASE 2"/>
    <property type="match status" value="1"/>
</dbReference>
<name>K8EPN3_9CHLO</name>
<organism evidence="8 9">
    <name type="scientific">Bathycoccus prasinos</name>
    <dbReference type="NCBI Taxonomy" id="41875"/>
    <lineage>
        <taxon>Eukaryota</taxon>
        <taxon>Viridiplantae</taxon>
        <taxon>Chlorophyta</taxon>
        <taxon>Mamiellophyceae</taxon>
        <taxon>Mamiellales</taxon>
        <taxon>Bathycoccaceae</taxon>
        <taxon>Bathycoccus</taxon>
    </lineage>
</organism>
<comment type="similarity">
    <text evidence="1 5">Belongs to the MsrB Met sulfoxide reductase family.</text>
</comment>
<accession>K8EPN3</accession>
<dbReference type="InterPro" id="IPR028427">
    <property type="entry name" value="Met_Sox_Rdtase_MsrB"/>
</dbReference>
<evidence type="ECO:0000256" key="5">
    <source>
        <dbReference type="RuleBase" id="RU365044"/>
    </source>
</evidence>
<comment type="catalytic activity">
    <reaction evidence="5">
        <text>L-methionyl-[protein] + [thioredoxin]-disulfide + H2O = L-methionyl-(R)-S-oxide-[protein] + [thioredoxin]-dithiol</text>
        <dbReference type="Rhea" id="RHEA:24164"/>
        <dbReference type="Rhea" id="RHEA-COMP:10698"/>
        <dbReference type="Rhea" id="RHEA-COMP:10700"/>
        <dbReference type="Rhea" id="RHEA-COMP:12313"/>
        <dbReference type="Rhea" id="RHEA-COMP:12314"/>
        <dbReference type="ChEBI" id="CHEBI:15377"/>
        <dbReference type="ChEBI" id="CHEBI:16044"/>
        <dbReference type="ChEBI" id="CHEBI:29950"/>
        <dbReference type="ChEBI" id="CHEBI:45764"/>
        <dbReference type="ChEBI" id="CHEBI:50058"/>
        <dbReference type="EC" id="1.8.4.12"/>
    </reaction>
</comment>
<keyword evidence="2 5" id="KW-0479">Metal-binding</keyword>
<dbReference type="GO" id="GO:0006979">
    <property type="term" value="P:response to oxidative stress"/>
    <property type="evidence" value="ECO:0007669"/>
    <property type="project" value="InterPro"/>
</dbReference>
<feature type="domain" description="MsrB" evidence="7">
    <location>
        <begin position="65"/>
        <end position="188"/>
    </location>
</feature>
<dbReference type="InterPro" id="IPR011057">
    <property type="entry name" value="Mss4-like_sf"/>
</dbReference>
<dbReference type="AlphaFoldDB" id="K8EPN3"/>
<keyword evidence="4 5" id="KW-0560">Oxidoreductase</keyword>
<sequence length="244" mass="26758">MRFAPLTATSTTSTRRHHQKRTNTTTPLKRISQKKNKTSSSFNRRSIITMSSTGGENGEKIQKSDAEWKKSLTAQQFQVLRLKGTEPARTGEYDKFYPSEGHFVCAGCGNALYSAESKFNSGCGWPAFDKCYEGSVSTNIDETFGMRRVEIVCAKCDGHLGHVFENEGFTATAERHCVNSVSVKYVEGECEKKEAKVIDGTSVTGGARNALSMLIRPALYFAIGYSALNILANSASSFMTRGAQ</sequence>
<dbReference type="eggNOG" id="KOG0856">
    <property type="taxonomic scope" value="Eukaryota"/>
</dbReference>
<dbReference type="Proteomes" id="UP000198341">
    <property type="component" value="Chromosome 15"/>
</dbReference>
<evidence type="ECO:0000256" key="2">
    <source>
        <dbReference type="ARBA" id="ARBA00022723"/>
    </source>
</evidence>
<dbReference type="PANTHER" id="PTHR46081">
    <property type="entry name" value="PEPTIDE METHIONINE SULFOXIDE REDUCTASE 2"/>
    <property type="match status" value="1"/>
</dbReference>
<dbReference type="EMBL" id="FO082264">
    <property type="protein sequence ID" value="CCO19889.1"/>
    <property type="molecule type" value="Genomic_DNA"/>
</dbReference>
<dbReference type="RefSeq" id="XP_007508803.1">
    <property type="nucleotide sequence ID" value="XM_007508741.1"/>
</dbReference>
<keyword evidence="3 5" id="KW-0862">Zinc</keyword>
<dbReference type="Pfam" id="PF01641">
    <property type="entry name" value="SelR"/>
    <property type="match status" value="1"/>
</dbReference>
<dbReference type="Gene3D" id="2.170.150.20">
    <property type="entry name" value="Peptide methionine sulfoxide reductase"/>
    <property type="match status" value="1"/>
</dbReference>
<comment type="function">
    <text evidence="5">Catalyzes the reduction of methionine sulfoxide (MetSO) to methionine in proteins. Plays a protective role against oxidative stress by restoring activity to proteins that have been inactivated by methionine oxidation. MSRB family specifically reduces the MetSO R-enantiomer.</text>
</comment>
<dbReference type="EC" id="1.8.4.12" evidence="5"/>
<dbReference type="GO" id="GO:0033743">
    <property type="term" value="F:peptide-methionine (R)-S-oxide reductase activity"/>
    <property type="evidence" value="ECO:0007669"/>
    <property type="project" value="UniProtKB-EC"/>
</dbReference>
<evidence type="ECO:0000313" key="9">
    <source>
        <dbReference type="Proteomes" id="UP000198341"/>
    </source>
</evidence>
<dbReference type="GO" id="GO:0030091">
    <property type="term" value="P:protein repair"/>
    <property type="evidence" value="ECO:0007669"/>
    <property type="project" value="InterPro"/>
</dbReference>
<dbReference type="InterPro" id="IPR002579">
    <property type="entry name" value="Met_Sox_Rdtase_MsrB_dom"/>
</dbReference>
<dbReference type="OrthoDB" id="44061at2759"/>
<dbReference type="GO" id="GO:0046872">
    <property type="term" value="F:metal ion binding"/>
    <property type="evidence" value="ECO:0007669"/>
    <property type="project" value="UniProtKB-KW"/>
</dbReference>
<evidence type="ECO:0000256" key="3">
    <source>
        <dbReference type="ARBA" id="ARBA00022833"/>
    </source>
</evidence>
<dbReference type="KEGG" id="bpg:Bathy15g01100"/>